<feature type="compositionally biased region" description="Basic and acidic residues" evidence="2">
    <location>
        <begin position="1"/>
        <end position="20"/>
    </location>
</feature>
<feature type="coiled-coil region" evidence="1">
    <location>
        <begin position="1173"/>
        <end position="1281"/>
    </location>
</feature>
<dbReference type="PROSITE" id="PS50106">
    <property type="entry name" value="PDZ"/>
    <property type="match status" value="1"/>
</dbReference>
<reference evidence="4" key="1">
    <citation type="submission" date="2023-08" db="EMBL/GenBank/DDBJ databases">
        <authorList>
            <person name="Audoor S."/>
            <person name="Bilcke G."/>
        </authorList>
    </citation>
    <scope>NUCLEOTIDE SEQUENCE</scope>
</reference>
<feature type="coiled-coil region" evidence="1">
    <location>
        <begin position="1510"/>
        <end position="1544"/>
    </location>
</feature>
<gene>
    <name evidence="4" type="ORF">CYCCA115_LOCUS4752</name>
</gene>
<evidence type="ECO:0000259" key="3">
    <source>
        <dbReference type="PROSITE" id="PS50106"/>
    </source>
</evidence>
<feature type="region of interest" description="Disordered" evidence="2">
    <location>
        <begin position="175"/>
        <end position="201"/>
    </location>
</feature>
<dbReference type="Proteomes" id="UP001295423">
    <property type="component" value="Unassembled WGS sequence"/>
</dbReference>
<feature type="domain" description="PDZ" evidence="3">
    <location>
        <begin position="85"/>
        <end position="153"/>
    </location>
</feature>
<feature type="coiled-coil region" evidence="1">
    <location>
        <begin position="1042"/>
        <end position="1090"/>
    </location>
</feature>
<feature type="region of interest" description="Disordered" evidence="2">
    <location>
        <begin position="307"/>
        <end position="339"/>
    </location>
</feature>
<dbReference type="Gene3D" id="2.30.42.10">
    <property type="match status" value="1"/>
</dbReference>
<feature type="coiled-coil region" evidence="1">
    <location>
        <begin position="1577"/>
        <end position="1706"/>
    </location>
</feature>
<feature type="compositionally biased region" description="Basic and acidic residues" evidence="2">
    <location>
        <begin position="1762"/>
        <end position="1773"/>
    </location>
</feature>
<feature type="region of interest" description="Disordered" evidence="2">
    <location>
        <begin position="213"/>
        <end position="236"/>
    </location>
</feature>
<feature type="compositionally biased region" description="Low complexity" evidence="2">
    <location>
        <begin position="70"/>
        <end position="79"/>
    </location>
</feature>
<sequence>MIESRFHIGENENTTTEKRTPQKTANRRFGVKLSANIASNSKDGGSTPKKIVRVRRAVSSSKSKDRKTNSVSSSPSDEVVVFSPGPVGLQLEPNQEDPCTGCRIVRFVDGGPKNPGQARKSGKLKLGDLITQVEANAVVGSSYADIVEILKDSCATRRVSFRSVWTSAMLDYHSKSSRVNTSKPNKNLERPLTPNAHNLSAKRKISTPLGKSLKFETHLPPPLPGSNSNRQQKEELDHDSRFDITLIQSPSHAALLPHVRTPPSHAALWSHVQIPSSLPKTQRQQHPENQDGPTTVEMEDNFATQPLLPSITKGSVPRNSSRRNSNFLTPPNITGEGPAQNVSVFKMPPGWQQKKHRDANDPILSPCTAGSKETKILPQFSPSSVRRLSVAEISNGSAENTIMSRVFGRLCQSVPQMVANSSAIHNLWQDPSTDSIQKIASIQSIDLSSSEMEEMDGIKAKVLQELNCAKIAKDVEDIATQELEAILKEKNEEYHLLHVDFNEKLQSAKAQHANTEKELKEMYANKCRCQQSKILELESENLKLKERPHNSRGHLQLSTVQETLHRTMGKLESKRNEAEQLKHQNGQYQERIRSLQVELETLRTNEKGLLLELEMSRTMTKEMERRVLDVEALSEKSVEALEGDLLEKEEKLNTTQSLVSKLKEEGENMFAHMNTLDAGVKALQDEIEEIRWERDRAKTELAESKNEIATIHENLLHNLENGASCLHVDFVGGDTECSNLETSLTVTEKMKDMTARYRVSRCAMAVFMIREKNLEYRGAQHLEQLEQLDVFNQELLLALQKSQERVILKDAALENRTKQLLALRREMKTAIHSVTHSQNKDRDGHFKQLLKVGVCIDQQSVTTHHLVSIMRRNTEVLQVSLSKMEWNLAQCTSQLEQKIHPYQVDLQAARHSENELKTKLDVTMEKLARTSMKLRVAEQDKADMNASLQDSEEALSEAVEVIKKLEDDVATKDAKLASAEARINALKEIEDLVSSEHIGLCENILVLEERLTESTESICKLRRTCNSFESQNAALEAKLKTMTSVSEDMKKVVLEKEELQQKASILKDQLKICEAELSEAQANNSLLESDFIDLLNKSEKHRRQESPKLERTIQQLLIEVSSERDLRHALGDQFLETTQTLESMEQKNSELLVIFLAYVGMSDTKNQLLLHRNKALDAAIEEKTGDIRELEQEVSSSQGKIQKIQRESRSLEKDLIQLERTRTAEAHGLKREIETLECALDSSRTQHLATRASLQLAQDMLSNATSERDDLQSQILEAQNGEEDRRLRSTVRKAQFMYCASLAAMEGMKRLSSKTAEDVALKNTQIGLLADQMSKIEDELKCIEGNYELENCLLQENVHELRRTVCSQMAASISEYFRSRKDHARSDDTKTTISELQRQLDCTQSKLFLTEADLRRSFSAHKNENEGLKMKAQAFEDKIKDLEERLRFCREECDLKTREIHSLQSCIDEDEDKIFGNLETFEGEKERLSATIFELAEDVLMLKGAFENLQEDHINEIEDTTILLENLRREKVSILTTLAEAKKEAHNETQRNKVQLDSLKRTFEKLNSEKLTDEGCIRILENRVEDLVAETKMHQRESNGWRSKAESLNSKLQAISKKYSESEAEITSLYQMNKSLRKHLNRSEEMVLSLNKQQKVQESELKSKAIVITKVEEEKENALWELNEAKIQLEATDTELRQKVEMLEMEKNRLWNDRCIAEAAMVGLRRQSVTNRQIFSWKDKDAPSIAIGVEGSYTPSWTNSIERTKPEEQELRSQKQTAPPNLDFKNGDSSCAGIAPSRDAPCDEGTLHNNELLLARALETSSKPPLNLKGNKRMMGARLLSRVVEQKTRMGVAGAFRKWSCANNAMKATSQLHKTSKELSQQLHCTREKLLVLKSHIKSASIQQKDSEPRLRKVLIPLTDRQRLTYHGETMKL</sequence>
<evidence type="ECO:0000256" key="2">
    <source>
        <dbReference type="SAM" id="MobiDB-lite"/>
    </source>
</evidence>
<feature type="coiled-coil region" evidence="1">
    <location>
        <begin position="498"/>
        <end position="605"/>
    </location>
</feature>
<feature type="coiled-coil region" evidence="1">
    <location>
        <begin position="638"/>
        <end position="714"/>
    </location>
</feature>
<dbReference type="InterPro" id="IPR001478">
    <property type="entry name" value="PDZ"/>
</dbReference>
<dbReference type="Gene3D" id="1.10.287.1490">
    <property type="match status" value="1"/>
</dbReference>
<feature type="coiled-coil region" evidence="1">
    <location>
        <begin position="934"/>
        <end position="989"/>
    </location>
</feature>
<dbReference type="InterPro" id="IPR036034">
    <property type="entry name" value="PDZ_sf"/>
</dbReference>
<accession>A0AAD2CKI2</accession>
<proteinExistence type="predicted"/>
<dbReference type="EMBL" id="CAKOGP040000469">
    <property type="protein sequence ID" value="CAJ1935428.1"/>
    <property type="molecule type" value="Genomic_DNA"/>
</dbReference>
<evidence type="ECO:0000313" key="4">
    <source>
        <dbReference type="EMBL" id="CAJ1935428.1"/>
    </source>
</evidence>
<name>A0AAD2CKI2_9STRA</name>
<keyword evidence="5" id="KW-1185">Reference proteome</keyword>
<feature type="region of interest" description="Disordered" evidence="2">
    <location>
        <begin position="1756"/>
        <end position="1790"/>
    </location>
</feature>
<evidence type="ECO:0000313" key="5">
    <source>
        <dbReference type="Proteomes" id="UP001295423"/>
    </source>
</evidence>
<feature type="coiled-coil region" evidence="1">
    <location>
        <begin position="1425"/>
        <end position="1459"/>
    </location>
</feature>
<evidence type="ECO:0000256" key="1">
    <source>
        <dbReference type="SAM" id="Coils"/>
    </source>
</evidence>
<keyword evidence="1" id="KW-0175">Coiled coil</keyword>
<comment type="caution">
    <text evidence="4">The sequence shown here is derived from an EMBL/GenBank/DDBJ whole genome shotgun (WGS) entry which is preliminary data.</text>
</comment>
<organism evidence="4 5">
    <name type="scientific">Cylindrotheca closterium</name>
    <dbReference type="NCBI Taxonomy" id="2856"/>
    <lineage>
        <taxon>Eukaryota</taxon>
        <taxon>Sar</taxon>
        <taxon>Stramenopiles</taxon>
        <taxon>Ochrophyta</taxon>
        <taxon>Bacillariophyta</taxon>
        <taxon>Bacillariophyceae</taxon>
        <taxon>Bacillariophycidae</taxon>
        <taxon>Bacillariales</taxon>
        <taxon>Bacillariaceae</taxon>
        <taxon>Cylindrotheca</taxon>
    </lineage>
</organism>
<dbReference type="SUPFAM" id="SSF50156">
    <property type="entry name" value="PDZ domain-like"/>
    <property type="match status" value="1"/>
</dbReference>
<feature type="region of interest" description="Disordered" evidence="2">
    <location>
        <begin position="1"/>
        <end position="79"/>
    </location>
</feature>
<protein>
    <recommendedName>
        <fullName evidence="3">PDZ domain-containing protein</fullName>
    </recommendedName>
</protein>